<dbReference type="FunFam" id="3.30.70.330:FF:000238">
    <property type="entry name" value="SAFB-like transcription modulator isoform X2"/>
    <property type="match status" value="1"/>
</dbReference>
<feature type="compositionally biased region" description="Polar residues" evidence="4">
    <location>
        <begin position="831"/>
        <end position="853"/>
    </location>
</feature>
<organism evidence="6 8">
    <name type="scientific">Cricetulus griseus</name>
    <name type="common">Chinese hamster</name>
    <name type="synonym">Cricetulus barabensis griseus</name>
    <dbReference type="NCBI Taxonomy" id="10029"/>
    <lineage>
        <taxon>Eukaryota</taxon>
        <taxon>Metazoa</taxon>
        <taxon>Chordata</taxon>
        <taxon>Craniata</taxon>
        <taxon>Vertebrata</taxon>
        <taxon>Euteleostomi</taxon>
        <taxon>Mammalia</taxon>
        <taxon>Eutheria</taxon>
        <taxon>Euarchontoglires</taxon>
        <taxon>Glires</taxon>
        <taxon>Rodentia</taxon>
        <taxon>Myomorpha</taxon>
        <taxon>Muroidea</taxon>
        <taxon>Cricetidae</taxon>
        <taxon>Cricetinae</taxon>
        <taxon>Cricetulus</taxon>
    </lineage>
</organism>
<proteinExistence type="predicted"/>
<reference evidence="8" key="1">
    <citation type="journal article" date="2011" name="Nat. Biotechnol.">
        <title>The genomic sequence of the Chinese hamster ovary (CHO)-K1 cell line.</title>
        <authorList>
            <person name="Xu X."/>
            <person name="Nagarajan H."/>
            <person name="Lewis N.E."/>
            <person name="Pan S."/>
            <person name="Cai Z."/>
            <person name="Liu X."/>
            <person name="Chen W."/>
            <person name="Xie M."/>
            <person name="Wang W."/>
            <person name="Hammond S."/>
            <person name="Andersen M.R."/>
            <person name="Neff N."/>
            <person name="Passarelli B."/>
            <person name="Koh W."/>
            <person name="Fan H.C."/>
            <person name="Wang J."/>
            <person name="Gui Y."/>
            <person name="Lee K.H."/>
            <person name="Betenbaugh M.J."/>
            <person name="Quake S.R."/>
            <person name="Famili I."/>
            <person name="Palsson B.O."/>
            <person name="Wang J."/>
        </authorList>
    </citation>
    <scope>NUCLEOTIDE SEQUENCE [LARGE SCALE GENOMIC DNA]</scope>
    <source>
        <strain evidence="8">CHO K1 cell line</strain>
    </source>
</reference>
<sequence length="870" mass="100099">MMYMKVTRYLRSEQYKLNLEFLKGKKQEADELSGDASVEDDAFVKDCELENQETHEQDGNDELKDLEEFGENEEDIVQSQELLSAEENKKTHELIETEAIEDREKEDIENIAGSGDGTQEVSKPLPSEGSLAEADHTAHEEMEANATGKEAEDDNISVTIQAEDAITLDFDGDDLLETGKNVKITDSEASKPKDGQDAIAQSPEKETKDYEMNPNHKDGKKEDSVKGDPVEKEARESSKKAESGDKEKDTLKKGPSSTGASGQAKSSSKESKDSKTSSKDDKGCTGSAGGSSGSSTKNIWVSGLSSNTKAADLKNLFGKYGKVLSAKVVTNARSPGAKCYGIVTMSSSTEVSRCIAHLHRTELHGQLISVEKVKGDPSKKEMKKENDEKSSSRSAGDKKNTSDRSAKTQASIKKEEKRSSEKLEKKESKDTKKLEKDEKNDNGSSGQTSESMKKSEDKKRISSKSPGHMVILNQTKGDHCRPSRRGRYEKVHGRSKEKERASIDKKRDKDYRRKEILPFEKMKEQRLREHLVRFERLRRAVELRRRREIAERERRERERIRIIREREERERLQRERERLEIERQKLERERMERERLERERIRIEQDGFLAQMHTYLLSLLCIWFIPVYLKERRKEAERIAREREELRRQQQQLRYEQEKRNSLKRPRDVDHRRDDPYWSENKKLSLDADARFGHGSDYRQQSRFLDFSHRERGRFPDTASVQSSSFERRERFVGQSEGKKPRPAARREEPSFERYPKNFSDSRRNEPPPPRNELRETDRREHYPEERHVVERHGRDTSGPRKEWHGPPSQGPGYHDTRRIGDGRSGAGMITQHSSTASPVNRIVQMSGNSMPRGSSSGFKPFKSGPPRRF</sequence>
<dbReference type="CDD" id="cd12678">
    <property type="entry name" value="RRM_SLTM"/>
    <property type="match status" value="1"/>
</dbReference>
<evidence type="ECO:0000313" key="6">
    <source>
        <dbReference type="EMBL" id="EGV99900.1"/>
    </source>
</evidence>
<dbReference type="AlphaFoldDB" id="G3GRM4"/>
<dbReference type="PROSITE" id="PS50102">
    <property type="entry name" value="RRM"/>
    <property type="match status" value="1"/>
</dbReference>
<feature type="compositionally biased region" description="Basic and acidic residues" evidence="4">
    <location>
        <begin position="203"/>
        <end position="252"/>
    </location>
</feature>
<keyword evidence="2" id="KW-0539">Nucleus</keyword>
<reference evidence="6" key="2">
    <citation type="submission" date="2011-08" db="EMBL/GenBank/DDBJ databases">
        <title>The genomic sequence of the Chinese hamster ovary CHO-K1 cell line.</title>
        <authorList>
            <person name="Xu X."/>
            <person name="Nagarajan H."/>
            <person name="Lewis N.E."/>
            <person name="Pan S."/>
            <person name="Cai Z."/>
            <person name="Liu X."/>
            <person name="Chen W."/>
            <person name="Xie M."/>
            <person name="Wang W."/>
            <person name="Hammond S."/>
            <person name="Andersen M.R."/>
            <person name="Neff N."/>
            <person name="Passarelli B."/>
            <person name="Koh W."/>
            <person name="Fan C.H."/>
            <person name="Wang J."/>
            <person name="Gui Y."/>
            <person name="Lee K.H."/>
            <person name="Betenbaugh M.J."/>
            <person name="Quake S.R."/>
            <person name="Famili I."/>
            <person name="Palsson B.O."/>
            <person name="Wang J."/>
        </authorList>
    </citation>
    <scope>NUCLEOTIDE SEQUENCE</scope>
</reference>
<reference evidence="9" key="3">
    <citation type="journal article" date="2013" name="Nat. Biotechnol.">
        <title>Chinese hamster genome sequenced from sorted chromosomes.</title>
        <authorList>
            <person name="Brinkrolf K."/>
            <person name="Rupp O."/>
            <person name="Laux H."/>
            <person name="Kollin F."/>
            <person name="Ernst W."/>
            <person name="Linke B."/>
            <person name="Kofler R."/>
            <person name="Romand S."/>
            <person name="Hesse F."/>
            <person name="Budach W.E."/>
            <person name="Galosy S."/>
            <person name="Muller D."/>
            <person name="Noll T."/>
            <person name="Wienberg J."/>
            <person name="Jostock T."/>
            <person name="Leonard M."/>
            <person name="Grillari J."/>
            <person name="Tauch A."/>
            <person name="Goesmann A."/>
            <person name="Helk B."/>
            <person name="Mott J.E."/>
            <person name="Puhler A."/>
            <person name="Borth N."/>
        </authorList>
    </citation>
    <scope>NUCLEOTIDE SEQUENCE [LARGE SCALE GENOMIC DNA]</scope>
    <source>
        <strain evidence="9">17A/GY</strain>
    </source>
</reference>
<feature type="compositionally biased region" description="Basic and acidic residues" evidence="4">
    <location>
        <begin position="133"/>
        <end position="142"/>
    </location>
</feature>
<feature type="compositionally biased region" description="Basic and acidic residues" evidence="4">
    <location>
        <begin position="371"/>
        <end position="441"/>
    </location>
</feature>
<dbReference type="GO" id="GO:0043565">
    <property type="term" value="F:sequence-specific DNA binding"/>
    <property type="evidence" value="ECO:0007669"/>
    <property type="project" value="TreeGrafter"/>
</dbReference>
<dbReference type="EMBL" id="JH000003">
    <property type="protein sequence ID" value="EGV99900.1"/>
    <property type="molecule type" value="Genomic_DNA"/>
</dbReference>
<dbReference type="SMART" id="SM00360">
    <property type="entry name" value="RRM"/>
    <property type="match status" value="1"/>
</dbReference>
<feature type="region of interest" description="Disordered" evidence="4">
    <location>
        <begin position="715"/>
        <end position="870"/>
    </location>
</feature>
<feature type="compositionally biased region" description="Basic and acidic residues" evidence="4">
    <location>
        <begin position="267"/>
        <end position="283"/>
    </location>
</feature>
<comment type="subcellular location">
    <subcellularLocation>
        <location evidence="1">Nucleus</location>
    </subcellularLocation>
</comment>
<feature type="compositionally biased region" description="Low complexity" evidence="4">
    <location>
        <begin position="854"/>
        <end position="870"/>
    </location>
</feature>
<feature type="region of interest" description="Disordered" evidence="4">
    <location>
        <begin position="369"/>
        <end position="507"/>
    </location>
</feature>
<dbReference type="GO" id="GO:0005634">
    <property type="term" value="C:nucleus"/>
    <property type="evidence" value="ECO:0007669"/>
    <property type="project" value="UniProtKB-SubCell"/>
</dbReference>
<dbReference type="Proteomes" id="UP000030759">
    <property type="component" value="Unassembled WGS sequence"/>
</dbReference>
<feature type="compositionally biased region" description="Polar residues" evidence="4">
    <location>
        <begin position="255"/>
        <end position="264"/>
    </location>
</feature>
<evidence type="ECO:0000256" key="2">
    <source>
        <dbReference type="ARBA" id="ARBA00023242"/>
    </source>
</evidence>
<keyword evidence="3" id="KW-0694">RNA-binding</keyword>
<feature type="region of interest" description="Disordered" evidence="4">
    <location>
        <begin position="650"/>
        <end position="676"/>
    </location>
</feature>
<evidence type="ECO:0000313" key="9">
    <source>
        <dbReference type="Proteomes" id="UP000030759"/>
    </source>
</evidence>
<dbReference type="EMBL" id="KE674910">
    <property type="protein sequence ID" value="ERE76048.1"/>
    <property type="molecule type" value="Genomic_DNA"/>
</dbReference>
<dbReference type="eggNOG" id="KOG4661">
    <property type="taxonomic scope" value="Eukaryota"/>
</dbReference>
<feature type="domain" description="RRM" evidence="5">
    <location>
        <begin position="297"/>
        <end position="375"/>
    </location>
</feature>
<feature type="compositionally biased region" description="Basic and acidic residues" evidence="4">
    <location>
        <begin position="476"/>
        <end position="507"/>
    </location>
</feature>
<feature type="compositionally biased region" description="Basic and acidic residues" evidence="4">
    <location>
        <begin position="655"/>
        <end position="676"/>
    </location>
</feature>
<dbReference type="Gene3D" id="3.30.70.330">
    <property type="match status" value="1"/>
</dbReference>
<dbReference type="PANTHER" id="PTHR15683:SF5">
    <property type="entry name" value="SAFB-LIKE TRANSCRIPTION MODULATOR"/>
    <property type="match status" value="1"/>
</dbReference>
<name>G3GRM4_CRIGR</name>
<evidence type="ECO:0000256" key="3">
    <source>
        <dbReference type="PROSITE-ProRule" id="PRU00176"/>
    </source>
</evidence>
<dbReference type="InterPro" id="IPR000504">
    <property type="entry name" value="RRM_dom"/>
</dbReference>
<dbReference type="InterPro" id="IPR035979">
    <property type="entry name" value="RBD_domain_sf"/>
</dbReference>
<dbReference type="GO" id="GO:0006357">
    <property type="term" value="P:regulation of transcription by RNA polymerase II"/>
    <property type="evidence" value="ECO:0007669"/>
    <property type="project" value="TreeGrafter"/>
</dbReference>
<evidence type="ECO:0000313" key="8">
    <source>
        <dbReference type="Proteomes" id="UP000001075"/>
    </source>
</evidence>
<dbReference type="PANTHER" id="PTHR15683">
    <property type="entry name" value="SCAFFOLD ATTACHMENT FACTOR B-RELATED"/>
    <property type="match status" value="1"/>
</dbReference>
<evidence type="ECO:0000256" key="1">
    <source>
        <dbReference type="ARBA" id="ARBA00004123"/>
    </source>
</evidence>
<dbReference type="InterPro" id="IPR012677">
    <property type="entry name" value="Nucleotide-bd_a/b_plait_sf"/>
</dbReference>
<dbReference type="PaxDb" id="10029-XP_007608150.1"/>
<dbReference type="SUPFAM" id="SSF54928">
    <property type="entry name" value="RNA-binding domain, RBD"/>
    <property type="match status" value="1"/>
</dbReference>
<feature type="compositionally biased region" description="Basic and acidic residues" evidence="4">
    <location>
        <begin position="183"/>
        <end position="196"/>
    </location>
</feature>
<reference evidence="7" key="4">
    <citation type="submission" date="2013-03" db="EMBL/GenBank/DDBJ databases">
        <title>Chinese hamster genome sequenced from sorted chromosomes.</title>
        <authorList>
            <person name="Brinkrolf K."/>
            <person name="Rupp O."/>
            <person name="Laux H."/>
            <person name="Kollin F."/>
            <person name="Ernst W."/>
            <person name="Linke B."/>
            <person name="Kofler R."/>
            <person name="Romand S."/>
            <person name="Hesse F."/>
            <person name="Budach W.E."/>
            <person name="Galosy S."/>
            <person name="Muller D."/>
            <person name="Noll T."/>
            <person name="Wienberg J."/>
            <person name="Jostock T."/>
            <person name="Leonard M."/>
            <person name="Grillari J."/>
            <person name="Tauch A."/>
            <person name="Goesmann A."/>
            <person name="Helk B."/>
            <person name="Mott J.E."/>
            <person name="Puehler A."/>
            <person name="Borth N."/>
        </authorList>
    </citation>
    <scope>NUCLEOTIDE SEQUENCE</scope>
    <source>
        <strain evidence="7">17A/GY</strain>
    </source>
</reference>
<dbReference type="InterPro" id="IPR051738">
    <property type="entry name" value="SAF_Modulators"/>
</dbReference>
<dbReference type="Proteomes" id="UP000001075">
    <property type="component" value="Unassembled WGS sequence"/>
</dbReference>
<evidence type="ECO:0000313" key="7">
    <source>
        <dbReference type="EMBL" id="ERE76048.1"/>
    </source>
</evidence>
<evidence type="ECO:0000256" key="4">
    <source>
        <dbReference type="SAM" id="MobiDB-lite"/>
    </source>
</evidence>
<feature type="compositionally biased region" description="Basic and acidic residues" evidence="4">
    <location>
        <begin position="726"/>
        <end position="805"/>
    </location>
</feature>
<gene>
    <name evidence="7" type="ORF">H671_4g12145</name>
    <name evidence="6" type="ORF">I79_000176</name>
</gene>
<dbReference type="GO" id="GO:0003723">
    <property type="term" value="F:RNA binding"/>
    <property type="evidence" value="ECO:0007669"/>
    <property type="project" value="UniProtKB-UniRule"/>
</dbReference>
<dbReference type="STRING" id="10029.G3GRM4"/>
<protein>
    <submittedName>
        <fullName evidence="6 7">SAFB-like transcription modulator</fullName>
    </submittedName>
</protein>
<feature type="compositionally biased region" description="Basic and acidic residues" evidence="4">
    <location>
        <begin position="451"/>
        <end position="460"/>
    </location>
</feature>
<feature type="region of interest" description="Disordered" evidence="4">
    <location>
        <begin position="111"/>
        <end position="154"/>
    </location>
</feature>
<feature type="region of interest" description="Disordered" evidence="4">
    <location>
        <begin position="181"/>
        <end position="300"/>
    </location>
</feature>
<accession>G3GRM4</accession>
<dbReference type="Pfam" id="PF00076">
    <property type="entry name" value="RRM_1"/>
    <property type="match status" value="1"/>
</dbReference>
<evidence type="ECO:0000259" key="5">
    <source>
        <dbReference type="PROSITE" id="PS50102"/>
    </source>
</evidence>
<dbReference type="GO" id="GO:0050684">
    <property type="term" value="P:regulation of mRNA processing"/>
    <property type="evidence" value="ECO:0007669"/>
    <property type="project" value="TreeGrafter"/>
</dbReference>